<dbReference type="RefSeq" id="WP_074756681.1">
    <property type="nucleotide sequence ID" value="NZ_FNCO01000015.1"/>
</dbReference>
<dbReference type="STRING" id="89065.SAMN05216605_11580"/>
<protein>
    <submittedName>
        <fullName evidence="8">Putative oxidoreductase</fullName>
    </submittedName>
</protein>
<evidence type="ECO:0000256" key="2">
    <source>
        <dbReference type="ARBA" id="ARBA00006679"/>
    </source>
</evidence>
<proteinExistence type="inferred from homology"/>
<evidence type="ECO:0000256" key="1">
    <source>
        <dbReference type="ARBA" id="ARBA00004651"/>
    </source>
</evidence>
<dbReference type="OrthoDB" id="121744at2"/>
<dbReference type="PANTHER" id="PTHR33452">
    <property type="entry name" value="OXIDOREDUCTASE CATD-RELATED"/>
    <property type="match status" value="1"/>
</dbReference>
<comment type="subcellular location">
    <subcellularLocation>
        <location evidence="1">Cell membrane</location>
        <topology evidence="1">Multi-pass membrane protein</topology>
    </subcellularLocation>
</comment>
<sequence length="156" mass="17251">MDTVRTDYAGHKSLRAIWGRAADRLHLLINDSLLSLVARFAIAGVFLMSGRTKVEGFLTITDSTYELFRTEYKLPLVPPEIAAHMAAYAEHLFPVLLILGLFSRLSAFALLGMTTVIEVFVYPDAWATHLTWAGLLLIIIAKGAGKLSLDHRLGIK</sequence>
<accession>A0A1G8M4M2</accession>
<feature type="transmembrane region" description="Helical" evidence="7">
    <location>
        <begin position="95"/>
        <end position="117"/>
    </location>
</feature>
<evidence type="ECO:0000256" key="3">
    <source>
        <dbReference type="ARBA" id="ARBA00022475"/>
    </source>
</evidence>
<gene>
    <name evidence="8" type="ORF">SAMN05216605_11580</name>
</gene>
<comment type="similarity">
    <text evidence="2">Belongs to the DoxX family.</text>
</comment>
<dbReference type="GO" id="GO:0005886">
    <property type="term" value="C:plasma membrane"/>
    <property type="evidence" value="ECO:0007669"/>
    <property type="project" value="UniProtKB-SubCell"/>
</dbReference>
<evidence type="ECO:0000256" key="6">
    <source>
        <dbReference type="ARBA" id="ARBA00023136"/>
    </source>
</evidence>
<feature type="transmembrane region" description="Helical" evidence="7">
    <location>
        <begin position="129"/>
        <end position="149"/>
    </location>
</feature>
<dbReference type="InterPro" id="IPR051907">
    <property type="entry name" value="DoxX-like_oxidoreductase"/>
</dbReference>
<name>A0A1G8M4M2_9PSED</name>
<dbReference type="Proteomes" id="UP000182894">
    <property type="component" value="Unassembled WGS sequence"/>
</dbReference>
<evidence type="ECO:0000313" key="9">
    <source>
        <dbReference type="Proteomes" id="UP000182894"/>
    </source>
</evidence>
<keyword evidence="4 7" id="KW-0812">Transmembrane</keyword>
<evidence type="ECO:0000313" key="8">
    <source>
        <dbReference type="EMBL" id="SDI62898.1"/>
    </source>
</evidence>
<dbReference type="Pfam" id="PF07681">
    <property type="entry name" value="DoxX"/>
    <property type="match status" value="1"/>
</dbReference>
<reference evidence="9" key="1">
    <citation type="submission" date="2016-10" db="EMBL/GenBank/DDBJ databases">
        <authorList>
            <person name="Varghese N."/>
            <person name="Submissions S."/>
        </authorList>
    </citation>
    <scope>NUCLEOTIDE SEQUENCE [LARGE SCALE GENOMIC DNA]</scope>
    <source>
        <strain evidence="9">ATCC 700689</strain>
    </source>
</reference>
<evidence type="ECO:0000256" key="4">
    <source>
        <dbReference type="ARBA" id="ARBA00022692"/>
    </source>
</evidence>
<dbReference type="PANTHER" id="PTHR33452:SF1">
    <property type="entry name" value="INNER MEMBRANE PROTEIN YPHA-RELATED"/>
    <property type="match status" value="1"/>
</dbReference>
<organism evidence="8 9">
    <name type="scientific">Pseudomonas abietaniphila</name>
    <dbReference type="NCBI Taxonomy" id="89065"/>
    <lineage>
        <taxon>Bacteria</taxon>
        <taxon>Pseudomonadati</taxon>
        <taxon>Pseudomonadota</taxon>
        <taxon>Gammaproteobacteria</taxon>
        <taxon>Pseudomonadales</taxon>
        <taxon>Pseudomonadaceae</taxon>
        <taxon>Pseudomonas</taxon>
    </lineage>
</organism>
<evidence type="ECO:0000256" key="5">
    <source>
        <dbReference type="ARBA" id="ARBA00022989"/>
    </source>
</evidence>
<keyword evidence="6 7" id="KW-0472">Membrane</keyword>
<dbReference type="InterPro" id="IPR032808">
    <property type="entry name" value="DoxX"/>
</dbReference>
<dbReference type="AlphaFoldDB" id="A0A1G8M4M2"/>
<evidence type="ECO:0000256" key="7">
    <source>
        <dbReference type="SAM" id="Phobius"/>
    </source>
</evidence>
<keyword evidence="9" id="KW-1185">Reference proteome</keyword>
<keyword evidence="5 7" id="KW-1133">Transmembrane helix</keyword>
<dbReference type="EMBL" id="FNCO01000015">
    <property type="protein sequence ID" value="SDI62898.1"/>
    <property type="molecule type" value="Genomic_DNA"/>
</dbReference>
<keyword evidence="3" id="KW-1003">Cell membrane</keyword>